<reference evidence="3" key="1">
    <citation type="journal article" date="2019" name="Int. J. Syst. Evol. Microbiol.">
        <title>The Global Catalogue of Microorganisms (GCM) 10K type strain sequencing project: providing services to taxonomists for standard genome sequencing and annotation.</title>
        <authorList>
            <consortium name="The Broad Institute Genomics Platform"/>
            <consortium name="The Broad Institute Genome Sequencing Center for Infectious Disease"/>
            <person name="Wu L."/>
            <person name="Ma J."/>
        </authorList>
    </citation>
    <scope>NUCLEOTIDE SEQUENCE [LARGE SCALE GENOMIC DNA]</scope>
    <source>
        <strain evidence="3">VKM B-3159</strain>
    </source>
</reference>
<dbReference type="Pfam" id="PF09723">
    <property type="entry name" value="Zn_ribbon_8"/>
    <property type="match status" value="1"/>
</dbReference>
<dbReference type="NCBIfam" id="TIGR02605">
    <property type="entry name" value="CxxC_CxxC_SSSS"/>
    <property type="match status" value="1"/>
</dbReference>
<sequence length="87" mass="9219">MPIYDFECSHCGYQKELMRKVSAPAVDICPQCQQSTFAKKVSAPSFQLTGSGWYATDFKNKTSAGSGGKSADSDSEAAKCAPGCACH</sequence>
<proteinExistence type="predicted"/>
<accession>A0ABT9JPN2</accession>
<evidence type="ECO:0000259" key="1">
    <source>
        <dbReference type="SMART" id="SM00834"/>
    </source>
</evidence>
<organism evidence="2 3">
    <name type="scientific">Methylophilus aquaticus</name>
    <dbReference type="NCBI Taxonomy" id="1971610"/>
    <lineage>
        <taxon>Bacteria</taxon>
        <taxon>Pseudomonadati</taxon>
        <taxon>Pseudomonadota</taxon>
        <taxon>Betaproteobacteria</taxon>
        <taxon>Nitrosomonadales</taxon>
        <taxon>Methylophilaceae</taxon>
        <taxon>Methylophilus</taxon>
    </lineage>
</organism>
<name>A0ABT9JPN2_9PROT</name>
<dbReference type="Proteomes" id="UP001225906">
    <property type="component" value="Unassembled WGS sequence"/>
</dbReference>
<dbReference type="RefSeq" id="WP_370530717.1">
    <property type="nucleotide sequence ID" value="NZ_JAVCAP010000001.1"/>
</dbReference>
<dbReference type="PANTHER" id="PTHR34404">
    <property type="entry name" value="REGULATORY PROTEIN, FMDB FAMILY"/>
    <property type="match status" value="1"/>
</dbReference>
<evidence type="ECO:0000313" key="3">
    <source>
        <dbReference type="Proteomes" id="UP001225906"/>
    </source>
</evidence>
<dbReference type="EMBL" id="JAVCAP010000001">
    <property type="protein sequence ID" value="MDP8566523.1"/>
    <property type="molecule type" value="Genomic_DNA"/>
</dbReference>
<keyword evidence="3" id="KW-1185">Reference proteome</keyword>
<protein>
    <submittedName>
        <fullName evidence="2">Zinc ribbon domain-containing protein</fullName>
    </submittedName>
</protein>
<feature type="domain" description="Putative regulatory protein FmdB zinc ribbon" evidence="1">
    <location>
        <begin position="1"/>
        <end position="42"/>
    </location>
</feature>
<dbReference type="PANTHER" id="PTHR34404:SF2">
    <property type="entry name" value="CONSERVED SERINE RICH PROTEIN"/>
    <property type="match status" value="1"/>
</dbReference>
<gene>
    <name evidence="2" type="ORF">Q9291_01550</name>
</gene>
<dbReference type="SMART" id="SM00834">
    <property type="entry name" value="CxxC_CXXC_SSSS"/>
    <property type="match status" value="1"/>
</dbReference>
<dbReference type="InterPro" id="IPR013429">
    <property type="entry name" value="Regulatory_FmdB_Zinc_ribbon"/>
</dbReference>
<comment type="caution">
    <text evidence="2">The sequence shown here is derived from an EMBL/GenBank/DDBJ whole genome shotgun (WGS) entry which is preliminary data.</text>
</comment>
<evidence type="ECO:0000313" key="2">
    <source>
        <dbReference type="EMBL" id="MDP8566523.1"/>
    </source>
</evidence>